<reference evidence="2 3" key="1">
    <citation type="submission" date="2019-05" db="EMBL/GenBank/DDBJ databases">
        <title>Mikania micrantha, genome provides insights into the molecular mechanism of rapid growth.</title>
        <authorList>
            <person name="Liu B."/>
        </authorList>
    </citation>
    <scope>NUCLEOTIDE SEQUENCE [LARGE SCALE GENOMIC DNA]</scope>
    <source>
        <strain evidence="2">NLD-2019</strain>
        <tissue evidence="2">Leaf</tissue>
    </source>
</reference>
<protein>
    <submittedName>
        <fullName evidence="2">Uncharacterized protein</fullName>
    </submittedName>
</protein>
<dbReference type="OrthoDB" id="8062037at2759"/>
<dbReference type="AlphaFoldDB" id="A0A5N6LSC4"/>
<name>A0A5N6LSC4_9ASTR</name>
<sequence length="66" mass="6922">MISQSEQDDNLGGVARIAKKDWMEGSEATGKQKSTEDTGRRPGTCTTLGGLRAEVVGSKKGGPKDV</sequence>
<evidence type="ECO:0000313" key="2">
    <source>
        <dbReference type="EMBL" id="KAD2394318.1"/>
    </source>
</evidence>
<dbReference type="EMBL" id="SZYD01000019">
    <property type="protein sequence ID" value="KAD2394318.1"/>
    <property type="molecule type" value="Genomic_DNA"/>
</dbReference>
<comment type="caution">
    <text evidence="2">The sequence shown here is derived from an EMBL/GenBank/DDBJ whole genome shotgun (WGS) entry which is preliminary data.</text>
</comment>
<feature type="region of interest" description="Disordered" evidence="1">
    <location>
        <begin position="1"/>
        <end position="66"/>
    </location>
</feature>
<evidence type="ECO:0000256" key="1">
    <source>
        <dbReference type="SAM" id="MobiDB-lite"/>
    </source>
</evidence>
<accession>A0A5N6LSC4</accession>
<gene>
    <name evidence="2" type="ORF">E3N88_41295</name>
</gene>
<keyword evidence="3" id="KW-1185">Reference proteome</keyword>
<proteinExistence type="predicted"/>
<organism evidence="2 3">
    <name type="scientific">Mikania micrantha</name>
    <name type="common">bitter vine</name>
    <dbReference type="NCBI Taxonomy" id="192012"/>
    <lineage>
        <taxon>Eukaryota</taxon>
        <taxon>Viridiplantae</taxon>
        <taxon>Streptophyta</taxon>
        <taxon>Embryophyta</taxon>
        <taxon>Tracheophyta</taxon>
        <taxon>Spermatophyta</taxon>
        <taxon>Magnoliopsida</taxon>
        <taxon>eudicotyledons</taxon>
        <taxon>Gunneridae</taxon>
        <taxon>Pentapetalae</taxon>
        <taxon>asterids</taxon>
        <taxon>campanulids</taxon>
        <taxon>Asterales</taxon>
        <taxon>Asteraceae</taxon>
        <taxon>Asteroideae</taxon>
        <taxon>Heliantheae alliance</taxon>
        <taxon>Eupatorieae</taxon>
        <taxon>Mikania</taxon>
    </lineage>
</organism>
<dbReference type="Proteomes" id="UP000326396">
    <property type="component" value="Linkage Group LG9"/>
</dbReference>
<evidence type="ECO:0000313" key="3">
    <source>
        <dbReference type="Proteomes" id="UP000326396"/>
    </source>
</evidence>